<dbReference type="SUPFAM" id="SSF48452">
    <property type="entry name" value="TPR-like"/>
    <property type="match status" value="1"/>
</dbReference>
<organism evidence="1 2">
    <name type="scientific">Nakamurella multipartita (strain ATCC 700099 / DSM 44233 / CIP 104796 / JCM 9543 / NBRC 105858 / Y-104)</name>
    <name type="common">Microsphaera multipartita</name>
    <dbReference type="NCBI Taxonomy" id="479431"/>
    <lineage>
        <taxon>Bacteria</taxon>
        <taxon>Bacillati</taxon>
        <taxon>Actinomycetota</taxon>
        <taxon>Actinomycetes</taxon>
        <taxon>Nakamurellales</taxon>
        <taxon>Nakamurellaceae</taxon>
        <taxon>Nakamurella</taxon>
    </lineage>
</organism>
<name>C8X9N0_NAKMY</name>
<reference evidence="1 2" key="2">
    <citation type="journal article" date="2010" name="Stand. Genomic Sci.">
        <title>Complete genome sequence of Nakamurella multipartita type strain (Y-104).</title>
        <authorList>
            <person name="Tice H."/>
            <person name="Mayilraj S."/>
            <person name="Sims D."/>
            <person name="Lapidus A."/>
            <person name="Nolan M."/>
            <person name="Lucas S."/>
            <person name="Glavina Del Rio T."/>
            <person name="Copeland A."/>
            <person name="Cheng J.F."/>
            <person name="Meincke L."/>
            <person name="Bruce D."/>
            <person name="Goodwin L."/>
            <person name="Pitluck S."/>
            <person name="Ivanova N."/>
            <person name="Mavromatis K."/>
            <person name="Ovchinnikova G."/>
            <person name="Pati A."/>
            <person name="Chen A."/>
            <person name="Palaniappan K."/>
            <person name="Land M."/>
            <person name="Hauser L."/>
            <person name="Chang Y.J."/>
            <person name="Jeffries C.D."/>
            <person name="Detter J.C."/>
            <person name="Brettin T."/>
            <person name="Rohde M."/>
            <person name="Goker M."/>
            <person name="Bristow J."/>
            <person name="Eisen J.A."/>
            <person name="Markowitz V."/>
            <person name="Hugenholtz P."/>
            <person name="Kyrpides N.C."/>
            <person name="Klenk H.P."/>
            <person name="Chen F."/>
        </authorList>
    </citation>
    <scope>NUCLEOTIDE SEQUENCE [LARGE SCALE GENOMIC DNA]</scope>
    <source>
        <strain evidence="2">ATCC 700099 / DSM 44233 / CIP 104796 / JCM 9543 / NBRC 105858 / Y-104</strain>
    </source>
</reference>
<evidence type="ECO:0000313" key="2">
    <source>
        <dbReference type="Proteomes" id="UP000002218"/>
    </source>
</evidence>
<dbReference type="HOGENOM" id="CLU_020053_0_0_11"/>
<evidence type="ECO:0000313" key="1">
    <source>
        <dbReference type="EMBL" id="ACV79188.1"/>
    </source>
</evidence>
<protein>
    <submittedName>
        <fullName evidence="1">Uncharacterized protein</fullName>
    </submittedName>
</protein>
<dbReference type="InterPro" id="IPR029063">
    <property type="entry name" value="SAM-dependent_MTases_sf"/>
</dbReference>
<sequence length="549" mass="58551">MTVTMTTPTPAAAPAGKSIASLLGGGSPGSARRLADSGLWDRQRQFYQQQAQTLWGTAMVPHGITGNPRIAATYARLVVEFLRSVPAGSGRPHLVEFGAGSGRFAFLLVRALRALAPGLDFTYVATDFCADRVAGWAAHPSFHPLVDQGLIDFAVLDADRPGPLELLASGRTLDAGSLDGPVVGIANYVFDTLRHDSYAVCGGELHECRVTLPDLPPGAPASALGELTWDLADGPVVPPELSGVLQFYADTLDDTAVLVPTGGLRCLDFVSELTTGATCMLVADKGHCRPVELCSQPAPSVVPHGNGFSLMVNFDLLARVVRERGGVAVLPREPARSLVVAAFVRAGRDGGLDDPERFTAWVQDQLVDTGPDNYFTVRSLLGGGAAADLDTMLAGLRLSRFEPGLLIELLPRLLDVLPTTPDATRGEVERSLLQLWDNWFPIGEPIDMALCLGLAFSAMDRFARAVDFLELSVKEHPDSAPAAFAMGVARRGLRDLRAAREWAQRAVTLEPGFGQARVLRAVLDEELDTPLDSSLVTPLDTPLVTGRGR</sequence>
<dbReference type="KEGG" id="nml:Namu_2843"/>
<dbReference type="eggNOG" id="COG1565">
    <property type="taxonomic scope" value="Bacteria"/>
</dbReference>
<dbReference type="RefSeq" id="WP_015748067.1">
    <property type="nucleotide sequence ID" value="NC_013235.1"/>
</dbReference>
<dbReference type="InParanoid" id="C8X9N0"/>
<dbReference type="Gene3D" id="3.40.50.12710">
    <property type="match status" value="1"/>
</dbReference>
<dbReference type="OrthoDB" id="5166699at2"/>
<reference evidence="2" key="1">
    <citation type="submission" date="2009-09" db="EMBL/GenBank/DDBJ databases">
        <title>The complete genome of Nakamurella multipartita DSM 44233.</title>
        <authorList>
            <consortium name="US DOE Joint Genome Institute (JGI-PGF)"/>
            <person name="Lucas S."/>
            <person name="Copeland A."/>
            <person name="Lapidus A."/>
            <person name="Glavina del Rio T."/>
            <person name="Dalin E."/>
            <person name="Tice H."/>
            <person name="Bruce D."/>
            <person name="Goodwin L."/>
            <person name="Pitluck S."/>
            <person name="Kyrpides N."/>
            <person name="Mavromatis K."/>
            <person name="Ivanova N."/>
            <person name="Ovchinnikova G."/>
            <person name="Sims D."/>
            <person name="Meincke L."/>
            <person name="Brettin T."/>
            <person name="Detter J.C."/>
            <person name="Han C."/>
            <person name="Larimer F."/>
            <person name="Land M."/>
            <person name="Hauser L."/>
            <person name="Markowitz V."/>
            <person name="Cheng J.-F."/>
            <person name="Hugenholtz P."/>
            <person name="Woyke T."/>
            <person name="Wu D."/>
            <person name="Klenk H.-P."/>
            <person name="Eisen J.A."/>
        </authorList>
    </citation>
    <scope>NUCLEOTIDE SEQUENCE [LARGE SCALE GENOMIC DNA]</scope>
    <source>
        <strain evidence="2">ATCC 700099 / DSM 44233 / CIP 104796 / JCM 9543 / NBRC 105858 / Y-104</strain>
    </source>
</reference>
<dbReference type="InterPro" id="IPR038375">
    <property type="entry name" value="NDUFAF7_sf"/>
</dbReference>
<accession>C8X9N0</accession>
<dbReference type="AlphaFoldDB" id="C8X9N0"/>
<proteinExistence type="predicted"/>
<dbReference type="EMBL" id="CP001737">
    <property type="protein sequence ID" value="ACV79188.1"/>
    <property type="molecule type" value="Genomic_DNA"/>
</dbReference>
<dbReference type="Gene3D" id="1.25.40.10">
    <property type="entry name" value="Tetratricopeptide repeat domain"/>
    <property type="match status" value="1"/>
</dbReference>
<dbReference type="STRING" id="479431.Namu_2843"/>
<dbReference type="SUPFAM" id="SSF53335">
    <property type="entry name" value="S-adenosyl-L-methionine-dependent methyltransferases"/>
    <property type="match status" value="1"/>
</dbReference>
<keyword evidence="2" id="KW-1185">Reference proteome</keyword>
<gene>
    <name evidence="1" type="ordered locus">Namu_2843</name>
</gene>
<dbReference type="Proteomes" id="UP000002218">
    <property type="component" value="Chromosome"/>
</dbReference>
<dbReference type="InterPro" id="IPR011990">
    <property type="entry name" value="TPR-like_helical_dom_sf"/>
</dbReference>